<name>A0A9R1W5V2_LACSA</name>
<dbReference type="AlphaFoldDB" id="A0A9R1W5V2"/>
<evidence type="ECO:0000313" key="1">
    <source>
        <dbReference type="EMBL" id="KAJ0216731.1"/>
    </source>
</evidence>
<proteinExistence type="predicted"/>
<dbReference type="PANTHER" id="PTHR34835:SF90">
    <property type="entry name" value="AMINOTRANSFERASE-LIKE PLANT MOBILE DOMAIN-CONTAINING PROTEIN"/>
    <property type="match status" value="1"/>
</dbReference>
<keyword evidence="2" id="KW-1185">Reference proteome</keyword>
<gene>
    <name evidence="1" type="ORF">LSAT_V11C300128920</name>
</gene>
<sequence>MYNCSFVILIDVTKESVKEILGFPLGRKQFSKLPFRTKEDKCYEEWTNQFDDKNMIWLQDIKMKIVSTNNSNMNFRMNFIALLINSLIESSSSGKANTNPLNYITSKTKIENIDWCSYLVQAILMDHLLIWWYLLYLDIIKSDVLKDDLGDFGTGDFNDEYVNEELNDEAYEQVVMNKYMKLDMLIEDRINKSPENITLNHLKISFDAIFKDKSEDNKEKKWE</sequence>
<comment type="caution">
    <text evidence="1">The sequence shown here is derived from an EMBL/GenBank/DDBJ whole genome shotgun (WGS) entry which is preliminary data.</text>
</comment>
<protein>
    <submittedName>
        <fullName evidence="1">Uncharacterized protein</fullName>
    </submittedName>
</protein>
<accession>A0A9R1W5V2</accession>
<dbReference type="Proteomes" id="UP000235145">
    <property type="component" value="Unassembled WGS sequence"/>
</dbReference>
<dbReference type="EMBL" id="NBSK02000003">
    <property type="protein sequence ID" value="KAJ0216731.1"/>
    <property type="molecule type" value="Genomic_DNA"/>
</dbReference>
<evidence type="ECO:0000313" key="2">
    <source>
        <dbReference type="Proteomes" id="UP000235145"/>
    </source>
</evidence>
<reference evidence="1 2" key="1">
    <citation type="journal article" date="2017" name="Nat. Commun.">
        <title>Genome assembly with in vitro proximity ligation data and whole-genome triplication in lettuce.</title>
        <authorList>
            <person name="Reyes-Chin-Wo S."/>
            <person name="Wang Z."/>
            <person name="Yang X."/>
            <person name="Kozik A."/>
            <person name="Arikit S."/>
            <person name="Song C."/>
            <person name="Xia L."/>
            <person name="Froenicke L."/>
            <person name="Lavelle D.O."/>
            <person name="Truco M.J."/>
            <person name="Xia R."/>
            <person name="Zhu S."/>
            <person name="Xu C."/>
            <person name="Xu H."/>
            <person name="Xu X."/>
            <person name="Cox K."/>
            <person name="Korf I."/>
            <person name="Meyers B.C."/>
            <person name="Michelmore R.W."/>
        </authorList>
    </citation>
    <scope>NUCLEOTIDE SEQUENCE [LARGE SCALE GENOMIC DNA]</scope>
    <source>
        <strain evidence="2">cv. Salinas</strain>
        <tissue evidence="1">Seedlings</tissue>
    </source>
</reference>
<dbReference type="PANTHER" id="PTHR34835">
    <property type="entry name" value="OS07G0283600 PROTEIN-RELATED"/>
    <property type="match status" value="1"/>
</dbReference>
<organism evidence="1 2">
    <name type="scientific">Lactuca sativa</name>
    <name type="common">Garden lettuce</name>
    <dbReference type="NCBI Taxonomy" id="4236"/>
    <lineage>
        <taxon>Eukaryota</taxon>
        <taxon>Viridiplantae</taxon>
        <taxon>Streptophyta</taxon>
        <taxon>Embryophyta</taxon>
        <taxon>Tracheophyta</taxon>
        <taxon>Spermatophyta</taxon>
        <taxon>Magnoliopsida</taxon>
        <taxon>eudicotyledons</taxon>
        <taxon>Gunneridae</taxon>
        <taxon>Pentapetalae</taxon>
        <taxon>asterids</taxon>
        <taxon>campanulids</taxon>
        <taxon>Asterales</taxon>
        <taxon>Asteraceae</taxon>
        <taxon>Cichorioideae</taxon>
        <taxon>Cichorieae</taxon>
        <taxon>Lactucinae</taxon>
        <taxon>Lactuca</taxon>
    </lineage>
</organism>